<dbReference type="OrthoDB" id="76265at2759"/>
<gene>
    <name evidence="5" type="primary">Aste57867_23751</name>
    <name evidence="4" type="ORF">As57867_023679</name>
    <name evidence="5" type="ORF">ASTE57867_23751</name>
</gene>
<dbReference type="Pfam" id="PF11397">
    <property type="entry name" value="GlcNAc"/>
    <property type="match status" value="1"/>
</dbReference>
<keyword evidence="2" id="KW-0812">Transmembrane</keyword>
<evidence type="ECO:0000256" key="1">
    <source>
        <dbReference type="SAM" id="MobiDB-lite"/>
    </source>
</evidence>
<feature type="signal peptide" evidence="3">
    <location>
        <begin position="1"/>
        <end position="17"/>
    </location>
</feature>
<evidence type="ECO:0000313" key="5">
    <source>
        <dbReference type="EMBL" id="VFU00396.1"/>
    </source>
</evidence>
<reference evidence="5 6" key="1">
    <citation type="submission" date="2019-03" db="EMBL/GenBank/DDBJ databases">
        <authorList>
            <person name="Gaulin E."/>
            <person name="Dumas B."/>
        </authorList>
    </citation>
    <scope>NUCLEOTIDE SEQUENCE [LARGE SCALE GENOMIC DNA]</scope>
    <source>
        <strain evidence="5">CBS 568.67</strain>
    </source>
</reference>
<reference evidence="4" key="2">
    <citation type="submission" date="2019-06" db="EMBL/GenBank/DDBJ databases">
        <title>Genomics analysis of Aphanomyces spp. identifies a new class of oomycete effector associated with host adaptation.</title>
        <authorList>
            <person name="Gaulin E."/>
        </authorList>
    </citation>
    <scope>NUCLEOTIDE SEQUENCE</scope>
    <source>
        <strain evidence="4">CBS 578.67</strain>
    </source>
</reference>
<keyword evidence="6" id="KW-1185">Reference proteome</keyword>
<dbReference type="PROSITE" id="PS51257">
    <property type="entry name" value="PROKAR_LIPOPROTEIN"/>
    <property type="match status" value="1"/>
</dbReference>
<name>A0A485LT07_9STRA</name>
<evidence type="ECO:0000313" key="6">
    <source>
        <dbReference type="Proteomes" id="UP000332933"/>
    </source>
</evidence>
<feature type="region of interest" description="Disordered" evidence="1">
    <location>
        <begin position="438"/>
        <end position="463"/>
    </location>
</feature>
<accession>A0A485LT07</accession>
<dbReference type="Proteomes" id="UP000332933">
    <property type="component" value="Unassembled WGS sequence"/>
</dbReference>
<dbReference type="PANTHER" id="PTHR34496:SF6">
    <property type="entry name" value="GLYCOSYLTRANSFERASE 2-LIKE DOMAIN-CONTAINING PROTEIN"/>
    <property type="match status" value="1"/>
</dbReference>
<proteinExistence type="predicted"/>
<dbReference type="EMBL" id="CAADRA010007330">
    <property type="protein sequence ID" value="VFU00396.1"/>
    <property type="molecule type" value="Genomic_DNA"/>
</dbReference>
<sequence length="530" mass="60538">MQLRRLVAAFLFSAACADGLMKPNTRPLQPDEMKGTKVVLEVEDRDDEAKPGFKPYTVDLYPETQHIPLNAAHKALRPPPPRVPDEFDLFVGMSSFRDGQRCGYALFTGFKRAAHPNNIIFGVVDQVAASDVRCIDAYCDLARAEWPEEACRFRDQVRVDERRARDSRGPTLARHYQQQLLLEEEFCLQLDAHSVFTRHWDVFLVEDWTHANNEMAILSTYIHDPEGAVKKNGRNIIPHDLPHLCQTMRADDDGMVRTVGADMLADPTTPQLSALWGAGFSFGKCHAEKRARVDPHTLWMFDGEEFLRAASLWTHGYDMYSPSKTGTVVYHNYTRVPKRFEDVKVDDAQKKRETEAGLNRFRLRVGMPLTGLAITDDWERYDWGTARTFDEYLEFAGVTMTPGKQDRMSCFQLHWVPYSNPAVVEALVPEWQLVPTPAPPKPPLREGGSNGKRESLLPSTTASMKQATSRSLVVEAKMFLRDQAYEYKTQKFPGLFVGLLFGLLITSLAVYSNDRWWHRLRRLCRPTRQL</sequence>
<evidence type="ECO:0000313" key="4">
    <source>
        <dbReference type="EMBL" id="KAF0684287.1"/>
    </source>
</evidence>
<dbReference type="PANTHER" id="PTHR34496">
    <property type="entry name" value="GLCNAC TRANSFERASE-RELATED"/>
    <property type="match status" value="1"/>
</dbReference>
<dbReference type="AlphaFoldDB" id="A0A485LT07"/>
<dbReference type="EMBL" id="VJMH01007304">
    <property type="protein sequence ID" value="KAF0684287.1"/>
    <property type="molecule type" value="Genomic_DNA"/>
</dbReference>
<keyword evidence="2" id="KW-0472">Membrane</keyword>
<organism evidence="5 6">
    <name type="scientific">Aphanomyces stellatus</name>
    <dbReference type="NCBI Taxonomy" id="120398"/>
    <lineage>
        <taxon>Eukaryota</taxon>
        <taxon>Sar</taxon>
        <taxon>Stramenopiles</taxon>
        <taxon>Oomycota</taxon>
        <taxon>Saprolegniomycetes</taxon>
        <taxon>Saprolegniales</taxon>
        <taxon>Verrucalvaceae</taxon>
        <taxon>Aphanomyces</taxon>
    </lineage>
</organism>
<protein>
    <submittedName>
        <fullName evidence="5">Aste57867_23751 protein</fullName>
    </submittedName>
</protein>
<feature type="transmembrane region" description="Helical" evidence="2">
    <location>
        <begin position="492"/>
        <end position="512"/>
    </location>
</feature>
<evidence type="ECO:0000256" key="3">
    <source>
        <dbReference type="SAM" id="SignalP"/>
    </source>
</evidence>
<evidence type="ECO:0000256" key="2">
    <source>
        <dbReference type="SAM" id="Phobius"/>
    </source>
</evidence>
<keyword evidence="2" id="KW-1133">Transmembrane helix</keyword>
<feature type="chain" id="PRO_5036355683" evidence="3">
    <location>
        <begin position="18"/>
        <end position="530"/>
    </location>
</feature>
<dbReference type="InterPro" id="IPR021067">
    <property type="entry name" value="Glycosyltransferase"/>
</dbReference>
<keyword evidence="3" id="KW-0732">Signal</keyword>